<gene>
    <name evidence="4" type="ORF">DDE23_06030</name>
</gene>
<dbReference type="Pfam" id="PF09587">
    <property type="entry name" value="PGA_cap"/>
    <property type="match status" value="1"/>
</dbReference>
<dbReference type="SUPFAM" id="SSF56300">
    <property type="entry name" value="Metallo-dependent phosphatases"/>
    <property type="match status" value="1"/>
</dbReference>
<dbReference type="InterPro" id="IPR029052">
    <property type="entry name" value="Metallo-depent_PP-like"/>
</dbReference>
<feature type="domain" description="Capsule synthesis protein CapA" evidence="3">
    <location>
        <begin position="37"/>
        <end position="293"/>
    </location>
</feature>
<dbReference type="InterPro" id="IPR052169">
    <property type="entry name" value="CW_Biosynth-Accessory"/>
</dbReference>
<keyword evidence="5" id="KW-1185">Reference proteome</keyword>
<evidence type="ECO:0000313" key="4">
    <source>
        <dbReference type="EMBL" id="PVE48609.1"/>
    </source>
</evidence>
<organism evidence="4 5">
    <name type="scientific">Pararhodobacter aggregans</name>
    <dbReference type="NCBI Taxonomy" id="404875"/>
    <lineage>
        <taxon>Bacteria</taxon>
        <taxon>Pseudomonadati</taxon>
        <taxon>Pseudomonadota</taxon>
        <taxon>Alphaproteobacteria</taxon>
        <taxon>Rhodobacterales</taxon>
        <taxon>Paracoccaceae</taxon>
        <taxon>Pararhodobacter</taxon>
    </lineage>
</organism>
<sequence>MRLVLALILLLAAPAGAQTCLPEDLPPVAACTGARLRLAFVGDVLVHEALAVRGYARGFGTIWGAAEPWLRRADLAIANLEGPVAPGLTAGGRHLPDPGPVFDGRVYSEYPRFNYHPSLLADLARAGIDVVTTANNHAQDRGGAGVGATQAALEAAGIAAVGGVVPGGPRWQPFRLRTRLGPLSLIACSFSTNGIADPGRQIPRCYDDRAGLLAAVRAEVGAGAGVIVLPHWGQEYQTRPDGAQRALARDLAAAGALAVIGTHPHVPQPWEVLDSPLGPTLIVYSTGNFIAAQPPLERATAPMVWLDLCRGASGMRVGGAAYLPMQMSFERGPVLTLPRPGDGARAEAGLALLARLVPGRALSADCRSLARPSAPPIPQDRP</sequence>
<accession>A0A2T7UVK9</accession>
<dbReference type="AlphaFoldDB" id="A0A2T7UVK9"/>
<dbReference type="SMART" id="SM00854">
    <property type="entry name" value="PGA_cap"/>
    <property type="match status" value="1"/>
</dbReference>
<dbReference type="Proteomes" id="UP000244810">
    <property type="component" value="Unassembled WGS sequence"/>
</dbReference>
<name>A0A2T7UVK9_9RHOB</name>
<reference evidence="4 5" key="1">
    <citation type="journal article" date="2011" name="Syst. Appl. Microbiol.">
        <title>Defluviimonas denitrificans gen. nov., sp. nov., and Pararhodobacter aggregans gen. nov., sp. nov., non-phototrophic Rhodobacteraceae from the biofilter of a marine aquaculture.</title>
        <authorList>
            <person name="Foesel B.U."/>
            <person name="Drake H.L."/>
            <person name="Schramm A."/>
        </authorList>
    </citation>
    <scope>NUCLEOTIDE SEQUENCE [LARGE SCALE GENOMIC DNA]</scope>
    <source>
        <strain evidence="4 5">D1-19</strain>
    </source>
</reference>
<comment type="caution">
    <text evidence="4">The sequence shown here is derived from an EMBL/GenBank/DDBJ whole genome shotgun (WGS) entry which is preliminary data.</text>
</comment>
<feature type="chain" id="PRO_5015643073" evidence="2">
    <location>
        <begin position="18"/>
        <end position="382"/>
    </location>
</feature>
<evidence type="ECO:0000256" key="2">
    <source>
        <dbReference type="SAM" id="SignalP"/>
    </source>
</evidence>
<dbReference type="Gene3D" id="3.60.21.10">
    <property type="match status" value="1"/>
</dbReference>
<evidence type="ECO:0000313" key="5">
    <source>
        <dbReference type="Proteomes" id="UP000244810"/>
    </source>
</evidence>
<dbReference type="PANTHER" id="PTHR33393:SF13">
    <property type="entry name" value="PGA BIOSYNTHESIS PROTEIN CAPA"/>
    <property type="match status" value="1"/>
</dbReference>
<evidence type="ECO:0000256" key="1">
    <source>
        <dbReference type="ARBA" id="ARBA00005662"/>
    </source>
</evidence>
<dbReference type="PANTHER" id="PTHR33393">
    <property type="entry name" value="POLYGLUTAMINE SYNTHESIS ACCESSORY PROTEIN RV0574C-RELATED"/>
    <property type="match status" value="1"/>
</dbReference>
<dbReference type="InterPro" id="IPR019079">
    <property type="entry name" value="Capsule_synth_CapA"/>
</dbReference>
<proteinExistence type="inferred from homology"/>
<dbReference type="OrthoDB" id="9810718at2"/>
<comment type="similarity">
    <text evidence="1">Belongs to the CapA family.</text>
</comment>
<keyword evidence="2" id="KW-0732">Signal</keyword>
<feature type="signal peptide" evidence="2">
    <location>
        <begin position="1"/>
        <end position="17"/>
    </location>
</feature>
<dbReference type="EMBL" id="QDDR01000002">
    <property type="protein sequence ID" value="PVE48609.1"/>
    <property type="molecule type" value="Genomic_DNA"/>
</dbReference>
<dbReference type="RefSeq" id="WP_107750503.1">
    <property type="nucleotide sequence ID" value="NZ_QBKF01000002.1"/>
</dbReference>
<protein>
    <submittedName>
        <fullName evidence="4">Capsular biosynthesis protein</fullName>
    </submittedName>
</protein>
<evidence type="ECO:0000259" key="3">
    <source>
        <dbReference type="SMART" id="SM00854"/>
    </source>
</evidence>